<evidence type="ECO:0000313" key="1">
    <source>
        <dbReference type="EMBL" id="GAA2037454.1"/>
    </source>
</evidence>
<dbReference type="SUPFAM" id="SSF54197">
    <property type="entry name" value="HIT-like"/>
    <property type="match status" value="1"/>
</dbReference>
<dbReference type="Gene3D" id="3.30.428.10">
    <property type="entry name" value="HIT-like"/>
    <property type="match status" value="1"/>
</dbReference>
<dbReference type="RefSeq" id="WP_344667457.1">
    <property type="nucleotide sequence ID" value="NZ_BAAAQN010000025.1"/>
</dbReference>
<organism evidence="1 2">
    <name type="scientific">Catenulispora yoronensis</name>
    <dbReference type="NCBI Taxonomy" id="450799"/>
    <lineage>
        <taxon>Bacteria</taxon>
        <taxon>Bacillati</taxon>
        <taxon>Actinomycetota</taxon>
        <taxon>Actinomycetes</taxon>
        <taxon>Catenulisporales</taxon>
        <taxon>Catenulisporaceae</taxon>
        <taxon>Catenulispora</taxon>
    </lineage>
</organism>
<dbReference type="Proteomes" id="UP001500751">
    <property type="component" value="Unassembled WGS sequence"/>
</dbReference>
<keyword evidence="2" id="KW-1185">Reference proteome</keyword>
<evidence type="ECO:0008006" key="3">
    <source>
        <dbReference type="Google" id="ProtNLM"/>
    </source>
</evidence>
<accession>A0ABN2UJH8</accession>
<evidence type="ECO:0000313" key="2">
    <source>
        <dbReference type="Proteomes" id="UP001500751"/>
    </source>
</evidence>
<comment type="caution">
    <text evidence="1">The sequence shown here is derived from an EMBL/GenBank/DDBJ whole genome shotgun (WGS) entry which is preliminary data.</text>
</comment>
<proteinExistence type="predicted"/>
<dbReference type="InterPro" id="IPR036265">
    <property type="entry name" value="HIT-like_sf"/>
</dbReference>
<reference evidence="1 2" key="1">
    <citation type="journal article" date="2019" name="Int. J. Syst. Evol. Microbiol.">
        <title>The Global Catalogue of Microorganisms (GCM) 10K type strain sequencing project: providing services to taxonomists for standard genome sequencing and annotation.</title>
        <authorList>
            <consortium name="The Broad Institute Genomics Platform"/>
            <consortium name="The Broad Institute Genome Sequencing Center for Infectious Disease"/>
            <person name="Wu L."/>
            <person name="Ma J."/>
        </authorList>
    </citation>
    <scope>NUCLEOTIDE SEQUENCE [LARGE SCALE GENOMIC DNA]</scope>
    <source>
        <strain evidence="1 2">JCM 16014</strain>
    </source>
</reference>
<sequence>MTSDISDCLMCRLEQGPEEAQVFSDPLWAAEIVPGYDVPGWFILRARRHAERITGLNEDELATFGQRARDLVAAVTEATGAPATYLLSFGENYRHFHALIAARGAQVPPERRNGDILKLRGEIADPTAAALLLPKVRSAYQSS</sequence>
<dbReference type="EMBL" id="BAAAQN010000025">
    <property type="protein sequence ID" value="GAA2037454.1"/>
    <property type="molecule type" value="Genomic_DNA"/>
</dbReference>
<name>A0ABN2UJH8_9ACTN</name>
<gene>
    <name evidence="1" type="ORF">GCM10009839_43360</name>
</gene>
<protein>
    <recommendedName>
        <fullName evidence="3">Histidine triad (HIT) protein</fullName>
    </recommendedName>
</protein>